<dbReference type="PATRIC" id="fig|45056.6.peg.1672"/>
<dbReference type="OrthoDB" id="9796287at2"/>
<evidence type="ECO:0000313" key="4">
    <source>
        <dbReference type="Proteomes" id="UP000281170"/>
    </source>
</evidence>
<name>A0A0W0R299_9GAMM</name>
<dbReference type="SUPFAM" id="SSF103025">
    <property type="entry name" value="Folate-binding domain"/>
    <property type="match status" value="1"/>
</dbReference>
<reference evidence="2 4" key="2">
    <citation type="submission" date="2018-12" db="EMBL/GenBank/DDBJ databases">
        <authorList>
            <consortium name="Pathogen Informatics"/>
        </authorList>
    </citation>
    <scope>NUCLEOTIDE SEQUENCE [LARGE SCALE GENOMIC DNA]</scope>
    <source>
        <strain evidence="2 4">NCTC12735</strain>
        <plasmid evidence="4">13</plasmid>
    </source>
</reference>
<evidence type="ECO:0000313" key="1">
    <source>
        <dbReference type="EMBL" id="KTC65097.1"/>
    </source>
</evidence>
<dbReference type="NCBIfam" id="TIGR03317">
    <property type="entry name" value="ygfZ_signature"/>
    <property type="match status" value="1"/>
</dbReference>
<gene>
    <name evidence="2" type="primary">ygfZ</name>
    <name evidence="1" type="ORF">Lade_1620</name>
    <name evidence="2" type="ORF">NCTC12735_01010</name>
</gene>
<dbReference type="STRING" id="45056.Lade_1620"/>
<dbReference type="Proteomes" id="UP000054859">
    <property type="component" value="Unassembled WGS sequence"/>
</dbReference>
<accession>A0A0W0R299</accession>
<organism evidence="1 3">
    <name type="scientific">Legionella adelaidensis</name>
    <dbReference type="NCBI Taxonomy" id="45056"/>
    <lineage>
        <taxon>Bacteria</taxon>
        <taxon>Pseudomonadati</taxon>
        <taxon>Pseudomonadota</taxon>
        <taxon>Gammaproteobacteria</taxon>
        <taxon>Legionellales</taxon>
        <taxon>Legionellaceae</taxon>
        <taxon>Legionella</taxon>
    </lineage>
</organism>
<evidence type="ECO:0000313" key="3">
    <source>
        <dbReference type="Proteomes" id="UP000054859"/>
    </source>
</evidence>
<dbReference type="EMBL" id="LNKA01000010">
    <property type="protein sequence ID" value="KTC65097.1"/>
    <property type="molecule type" value="Genomic_DNA"/>
</dbReference>
<dbReference type="PANTHER" id="PTHR22602">
    <property type="entry name" value="TRANSFERASE CAF17, MITOCHONDRIAL-RELATED"/>
    <property type="match status" value="1"/>
</dbReference>
<dbReference type="KEGG" id="ladl:NCTC12735_01010"/>
<sequence>MHNIQVNERIYTSYTNTVEEFNFLPYKNYLFEIPYLGLINVEGDKSKDFLQGQLSCDLRKVTTEQMQHGALCDLKGRVFALLDVIAPNSQGVTLVLANDLIPATIQTLAKAAAFSRVKLSPANAKIYGFYLQNPNDIFPSLNHFPQQNFAITSDNQHFMYHLGNNFYVIITKEGLDNSKFIEMNQFRGSLAWHVLRLKNHEFQIYPTTKNLFLPHRLDLHLHDYLSFDKGCYKGQEIIARTHYRAKLKHEMKVFTVKTSSPPVLGKRLLAIPDNKDIGEIVDYSPIKEDEYLIATSIIFEHPKKVKIEGNEEEITLT</sequence>
<evidence type="ECO:0000313" key="2">
    <source>
        <dbReference type="EMBL" id="VEH85383.1"/>
    </source>
</evidence>
<reference evidence="1 3" key="1">
    <citation type="submission" date="2015-11" db="EMBL/GenBank/DDBJ databases">
        <title>Identification of large and diverse effector repertoires of 38 Legionella species.</title>
        <authorList>
            <person name="Burstein D."/>
            <person name="Amaro F."/>
            <person name="Zusman T."/>
            <person name="Lifshitz Z."/>
            <person name="Cohen O."/>
            <person name="Gilbert J.A."/>
            <person name="Pupko T."/>
            <person name="Shuman H.A."/>
            <person name="Segal G."/>
        </authorList>
    </citation>
    <scope>NUCLEOTIDE SEQUENCE [LARGE SCALE GENOMIC DNA]</scope>
    <source>
        <strain evidence="1 3">1762-AUS-E</strain>
    </source>
</reference>
<dbReference type="Gene3D" id="3.30.70.1400">
    <property type="entry name" value="Aminomethyltransferase beta-barrel domains"/>
    <property type="match status" value="1"/>
</dbReference>
<dbReference type="Gene3D" id="2.40.30.160">
    <property type="match status" value="1"/>
</dbReference>
<dbReference type="EMBL" id="LR134422">
    <property type="protein sequence ID" value="VEH85383.1"/>
    <property type="molecule type" value="Genomic_DNA"/>
</dbReference>
<proteinExistence type="predicted"/>
<dbReference type="GO" id="GO:0016226">
    <property type="term" value="P:iron-sulfur cluster assembly"/>
    <property type="evidence" value="ECO:0007669"/>
    <property type="project" value="TreeGrafter"/>
</dbReference>
<dbReference type="InterPro" id="IPR045179">
    <property type="entry name" value="YgfZ/GcvT"/>
</dbReference>
<dbReference type="AlphaFoldDB" id="A0A0W0R299"/>
<dbReference type="PANTHER" id="PTHR22602:SF0">
    <property type="entry name" value="TRANSFERASE CAF17, MITOCHONDRIAL-RELATED"/>
    <property type="match status" value="1"/>
</dbReference>
<dbReference type="InterPro" id="IPR017703">
    <property type="entry name" value="YgfZ/GCV_T_CS"/>
</dbReference>
<dbReference type="RefSeq" id="WP_058462691.1">
    <property type="nucleotide sequence ID" value="NZ_CAAAHS010000009.1"/>
</dbReference>
<protein>
    <submittedName>
        <fullName evidence="1">Glycine cleavage T protein</fullName>
    </submittedName>
</protein>
<keyword evidence="2" id="KW-0614">Plasmid</keyword>
<keyword evidence="3" id="KW-1185">Reference proteome</keyword>
<dbReference type="Proteomes" id="UP000281170">
    <property type="component" value="Plasmid 13"/>
</dbReference>
<geneLocation type="plasmid" evidence="2 4">
    <name>13</name>
</geneLocation>